<evidence type="ECO:0000256" key="4">
    <source>
        <dbReference type="ARBA" id="ARBA00022692"/>
    </source>
</evidence>
<dbReference type="InterPro" id="IPR027282">
    <property type="entry name" value="TPS"/>
</dbReference>
<dbReference type="EMBL" id="QGLR01000007">
    <property type="protein sequence ID" value="PXZ08083.1"/>
    <property type="molecule type" value="Genomic_DNA"/>
</dbReference>
<dbReference type="GO" id="GO:0098046">
    <property type="term" value="C:type V protein secretion system complex"/>
    <property type="evidence" value="ECO:0007669"/>
    <property type="project" value="TreeGrafter"/>
</dbReference>
<evidence type="ECO:0000259" key="9">
    <source>
        <dbReference type="Pfam" id="PF08479"/>
    </source>
</evidence>
<evidence type="ECO:0000313" key="12">
    <source>
        <dbReference type="Proteomes" id="UP000247932"/>
    </source>
</evidence>
<dbReference type="Gene3D" id="3.10.20.310">
    <property type="entry name" value="membrane protein fhac"/>
    <property type="match status" value="1"/>
</dbReference>
<keyword evidence="6" id="KW-0472">Membrane</keyword>
<dbReference type="PANTHER" id="PTHR34597">
    <property type="entry name" value="SLR1661 PROTEIN"/>
    <property type="match status" value="1"/>
</dbReference>
<dbReference type="InterPro" id="IPR013686">
    <property type="entry name" value="Polypept-transport_assoc_ShlB"/>
</dbReference>
<sequence length="569" mass="64799">MVNKMMYVRRLSVIVVSFIIPVKVIASGLQPTEQDKKISNQQLIYQQERLKATEDVLSSKMPNVSLWSATKKIKNIEFPQEEICFPIYKVDLLKREDFPFFVPLNSLAKQAEGLCLGSQGLNLLMIELQNQLISFGYITSRVVAPDQDLSTGIFSLVLLKGTVGKICYSQDSDTHSSLATNIPLKKGDLLNLRSLEQGLENLQRVSSSVANIELVATEKEGETDVIIKRQQSKYWRLSASIDDSGTKDTGRYQGGLTFFLDNPLGLSDSFYLSGGHDLEGKSKYGSRNYLFSYSVPYGYWLVNASIYGNTYHQKIAGIYDYQYKGRSKYYNFQVSRVIHRNESQKTLLSYGINTRESRNYLNDIELEIQHRKTTNWQLGLQHSHNINDTNLDIGIWYQKGVRWFNAEKAPEEHANIGSALTDIFNFDLSLYAPFNLKEQNFAYSFDLRGQLTRKNKLTAPDRFSIGSRWTVRGFDGEEMLSADNGWYIRNELDWQIPTNQQLYLGLDAGQVSGGNSEMLLGKRLIGSALGIRGKQLGIYYDLFAGVPLHKPDKFETNHLTLGFYLNWTY</sequence>
<dbReference type="Pfam" id="PF17287">
    <property type="entry name" value="POTRA_3"/>
    <property type="match status" value="1"/>
</dbReference>
<feature type="domain" description="Haemolysin activator HlyB C-terminal" evidence="8">
    <location>
        <begin position="221"/>
        <end position="533"/>
    </location>
</feature>
<keyword evidence="5" id="KW-0406">Ion transport</keyword>
<evidence type="ECO:0000256" key="3">
    <source>
        <dbReference type="ARBA" id="ARBA00022452"/>
    </source>
</evidence>
<keyword evidence="5" id="KW-0813">Transport</keyword>
<evidence type="ECO:0000256" key="7">
    <source>
        <dbReference type="ARBA" id="ARBA00023237"/>
    </source>
</evidence>
<evidence type="ECO:0000256" key="2">
    <source>
        <dbReference type="ARBA" id="ARBA00009055"/>
    </source>
</evidence>
<dbReference type="AlphaFoldDB" id="A0A2V4E6A4"/>
<dbReference type="Pfam" id="PF03865">
    <property type="entry name" value="ShlB"/>
    <property type="match status" value="1"/>
</dbReference>
<comment type="caution">
    <text evidence="11">The sequence shown here is derived from an EMBL/GenBank/DDBJ whole genome shotgun (WGS) entry which is preliminary data.</text>
</comment>
<keyword evidence="3" id="KW-1134">Transmembrane beta strand</keyword>
<dbReference type="GO" id="GO:0006811">
    <property type="term" value="P:monoatomic ion transport"/>
    <property type="evidence" value="ECO:0007669"/>
    <property type="project" value="UniProtKB-KW"/>
</dbReference>
<keyword evidence="12" id="KW-1185">Reference proteome</keyword>
<dbReference type="InterPro" id="IPR035251">
    <property type="entry name" value="ShlB_POTRA"/>
</dbReference>
<dbReference type="PANTHER" id="PTHR34597:SF3">
    <property type="entry name" value="OUTER MEMBRANE TRANSPORTER CDIB"/>
    <property type="match status" value="1"/>
</dbReference>
<evidence type="ECO:0000313" key="11">
    <source>
        <dbReference type="EMBL" id="PXZ08083.1"/>
    </source>
</evidence>
<dbReference type="GO" id="GO:0009279">
    <property type="term" value="C:cell outer membrane"/>
    <property type="evidence" value="ECO:0007669"/>
    <property type="project" value="UniProtKB-SubCell"/>
</dbReference>
<feature type="domain" description="ShlB POTRA" evidence="10">
    <location>
        <begin position="173"/>
        <end position="215"/>
    </location>
</feature>
<reference evidence="11 12" key="1">
    <citation type="submission" date="2018-05" db="EMBL/GenBank/DDBJ databases">
        <title>Reference genomes for bee gut microbiota database.</title>
        <authorList>
            <person name="Ellegaard K.M."/>
        </authorList>
    </citation>
    <scope>NUCLEOTIDE SEQUENCE [LARGE SCALE GENOMIC DNA]</scope>
    <source>
        <strain evidence="11 12">ESL0182</strain>
    </source>
</reference>
<dbReference type="OrthoDB" id="290122at2"/>
<keyword evidence="4" id="KW-0812">Transmembrane</keyword>
<evidence type="ECO:0000256" key="6">
    <source>
        <dbReference type="ARBA" id="ARBA00023136"/>
    </source>
</evidence>
<organism evidence="11 12">
    <name type="scientific">Gilliamella apicola</name>
    <dbReference type="NCBI Taxonomy" id="1196095"/>
    <lineage>
        <taxon>Bacteria</taxon>
        <taxon>Pseudomonadati</taxon>
        <taxon>Pseudomonadota</taxon>
        <taxon>Gammaproteobacteria</taxon>
        <taxon>Orbales</taxon>
        <taxon>Orbaceae</taxon>
        <taxon>Gilliamella</taxon>
    </lineage>
</organism>
<comment type="subcellular location">
    <subcellularLocation>
        <location evidence="1">Cell outer membrane</location>
    </subcellularLocation>
</comment>
<dbReference type="GO" id="GO:0008320">
    <property type="term" value="F:protein transmembrane transporter activity"/>
    <property type="evidence" value="ECO:0007669"/>
    <property type="project" value="TreeGrafter"/>
</dbReference>
<evidence type="ECO:0000256" key="5">
    <source>
        <dbReference type="ARBA" id="ARBA00023065"/>
    </source>
</evidence>
<dbReference type="Pfam" id="PF08479">
    <property type="entry name" value="POTRA_2"/>
    <property type="match status" value="1"/>
</dbReference>
<name>A0A2V4E6A4_9GAMM</name>
<feature type="domain" description="Polypeptide-transport-associated ShlB-type" evidence="9">
    <location>
        <begin position="85"/>
        <end position="161"/>
    </location>
</feature>
<protein>
    <submittedName>
        <fullName evidence="11">ShlB/FhaC/HecB family hemolysin secretion/activation protein</fullName>
    </submittedName>
</protein>
<dbReference type="FunFam" id="2.40.160.50:FF:000009">
    <property type="entry name" value="Putative hemolysin activator protein"/>
    <property type="match status" value="1"/>
</dbReference>
<gene>
    <name evidence="11" type="ORF">DKK70_03500</name>
</gene>
<dbReference type="Proteomes" id="UP000247932">
    <property type="component" value="Unassembled WGS sequence"/>
</dbReference>
<proteinExistence type="inferred from homology"/>
<comment type="similarity">
    <text evidence="2">Belongs to the TPS (TC 1.B.20) family.</text>
</comment>
<dbReference type="GO" id="GO:0046819">
    <property type="term" value="P:protein secretion by the type V secretion system"/>
    <property type="evidence" value="ECO:0007669"/>
    <property type="project" value="TreeGrafter"/>
</dbReference>
<dbReference type="PIRSF" id="PIRSF029745">
    <property type="entry name" value="FhaC"/>
    <property type="match status" value="1"/>
</dbReference>
<accession>A0A2V4E6A4</accession>
<evidence type="ECO:0000256" key="1">
    <source>
        <dbReference type="ARBA" id="ARBA00004442"/>
    </source>
</evidence>
<dbReference type="InterPro" id="IPR051544">
    <property type="entry name" value="TPS_OM_transporter"/>
</dbReference>
<evidence type="ECO:0000259" key="10">
    <source>
        <dbReference type="Pfam" id="PF17287"/>
    </source>
</evidence>
<dbReference type="InterPro" id="IPR005565">
    <property type="entry name" value="Hemolysn_activator_HlyB_C"/>
</dbReference>
<dbReference type="Gene3D" id="2.40.160.50">
    <property type="entry name" value="membrane protein fhac: a member of the omp85/tpsb transporter family"/>
    <property type="match status" value="1"/>
</dbReference>
<keyword evidence="7" id="KW-0998">Cell outer membrane</keyword>
<evidence type="ECO:0000259" key="8">
    <source>
        <dbReference type="Pfam" id="PF03865"/>
    </source>
</evidence>